<dbReference type="PRINTS" id="PR01006">
    <property type="entry name" value="FLGHOOKFLIE"/>
</dbReference>
<proteinExistence type="inferred from homology"/>
<dbReference type="NCBIfam" id="TIGR00205">
    <property type="entry name" value="fliE"/>
    <property type="match status" value="1"/>
</dbReference>
<sequence>MNLNSVGGADSGLPVHPKGTGQLRGTGEGPRFKDTLNRFVSDVNSMQNEADDSIQRLVSGKTSDVHTVMNTVEEAKIAFNMMMEIRGKVLDAYNELMRMRL</sequence>
<evidence type="ECO:0000313" key="7">
    <source>
        <dbReference type="EMBL" id="ERP31690.1"/>
    </source>
</evidence>
<comment type="similarity">
    <text evidence="2 4">Belongs to the FliE family.</text>
</comment>
<dbReference type="eggNOG" id="COG1677">
    <property type="taxonomic scope" value="Bacteria"/>
</dbReference>
<feature type="region of interest" description="Disordered" evidence="6">
    <location>
        <begin position="1"/>
        <end position="31"/>
    </location>
</feature>
<dbReference type="AlphaFoldDB" id="U7DB89"/>
<dbReference type="Pfam" id="PF02049">
    <property type="entry name" value="FliE"/>
    <property type="match status" value="1"/>
</dbReference>
<keyword evidence="8" id="KW-1185">Reference proteome</keyword>
<evidence type="ECO:0000256" key="4">
    <source>
        <dbReference type="HAMAP-Rule" id="MF_00724"/>
    </source>
</evidence>
<dbReference type="GO" id="GO:0005198">
    <property type="term" value="F:structural molecule activity"/>
    <property type="evidence" value="ECO:0007669"/>
    <property type="project" value="UniProtKB-UniRule"/>
</dbReference>
<gene>
    <name evidence="4" type="primary">fliE</name>
    <name evidence="7" type="ORF">CALK_1350</name>
</gene>
<keyword evidence="3 4" id="KW-0975">Bacterial flagellum</keyword>
<dbReference type="PANTHER" id="PTHR34653:SF1">
    <property type="entry name" value="FLAGELLAR HOOK-BASAL BODY COMPLEX PROTEIN FLIE"/>
    <property type="match status" value="1"/>
</dbReference>
<dbReference type="OrthoDB" id="285952at2"/>
<evidence type="ECO:0000256" key="3">
    <source>
        <dbReference type="ARBA" id="ARBA00023143"/>
    </source>
</evidence>
<comment type="subcellular location">
    <subcellularLocation>
        <location evidence="1 4">Bacterial flagellum basal body</location>
    </subcellularLocation>
</comment>
<dbReference type="GO" id="GO:0009425">
    <property type="term" value="C:bacterial-type flagellum basal body"/>
    <property type="evidence" value="ECO:0007669"/>
    <property type="project" value="UniProtKB-SubCell"/>
</dbReference>
<name>U7DB89_9BACT</name>
<evidence type="ECO:0000256" key="2">
    <source>
        <dbReference type="ARBA" id="ARBA00009272"/>
    </source>
</evidence>
<dbReference type="InterPro" id="IPR001624">
    <property type="entry name" value="FliE"/>
</dbReference>
<protein>
    <recommendedName>
        <fullName evidence="4 5">Flagellar hook-basal body complex protein FliE</fullName>
    </recommendedName>
</protein>
<keyword evidence="7" id="KW-0966">Cell projection</keyword>
<keyword evidence="7" id="KW-0969">Cilium</keyword>
<reference evidence="7 8" key="1">
    <citation type="journal article" date="2013" name="Environ. Microbiol.">
        <title>Genome analysis of Chitinivibrio alkaliphilus gen. nov., sp. nov., a novel extremely haloalkaliphilic anaerobic chitinolytic bacterium from the candidate phylum Termite Group 3.</title>
        <authorList>
            <person name="Sorokin D.Y."/>
            <person name="Gumerov V.M."/>
            <person name="Rakitin A.L."/>
            <person name="Beletsky A.V."/>
            <person name="Damste J.S."/>
            <person name="Muyzer G."/>
            <person name="Mardanov A.V."/>
            <person name="Ravin N.V."/>
        </authorList>
    </citation>
    <scope>NUCLEOTIDE SEQUENCE [LARGE SCALE GENOMIC DNA]</scope>
    <source>
        <strain evidence="7 8">ACht1</strain>
    </source>
</reference>
<dbReference type="EMBL" id="ASJR01000010">
    <property type="protein sequence ID" value="ERP31690.1"/>
    <property type="molecule type" value="Genomic_DNA"/>
</dbReference>
<evidence type="ECO:0000256" key="6">
    <source>
        <dbReference type="SAM" id="MobiDB-lite"/>
    </source>
</evidence>
<comment type="caution">
    <text evidence="7">The sequence shown here is derived from an EMBL/GenBank/DDBJ whole genome shotgun (WGS) entry which is preliminary data.</text>
</comment>
<dbReference type="HAMAP" id="MF_00724">
    <property type="entry name" value="FliE"/>
    <property type="match status" value="1"/>
</dbReference>
<organism evidence="7 8">
    <name type="scientific">Chitinivibrio alkaliphilus ACht1</name>
    <dbReference type="NCBI Taxonomy" id="1313304"/>
    <lineage>
        <taxon>Bacteria</taxon>
        <taxon>Pseudomonadati</taxon>
        <taxon>Fibrobacterota</taxon>
        <taxon>Chitinivibrionia</taxon>
        <taxon>Chitinivibrionales</taxon>
        <taxon>Chitinivibrionaceae</taxon>
        <taxon>Chitinivibrio</taxon>
    </lineage>
</organism>
<accession>U7DB89</accession>
<dbReference type="GO" id="GO:0003774">
    <property type="term" value="F:cytoskeletal motor activity"/>
    <property type="evidence" value="ECO:0007669"/>
    <property type="project" value="InterPro"/>
</dbReference>
<dbReference type="STRING" id="1313304.CALK_1350"/>
<evidence type="ECO:0000256" key="1">
    <source>
        <dbReference type="ARBA" id="ARBA00004117"/>
    </source>
</evidence>
<dbReference type="Proteomes" id="UP000017148">
    <property type="component" value="Unassembled WGS sequence"/>
</dbReference>
<evidence type="ECO:0000256" key="5">
    <source>
        <dbReference type="NCBIfam" id="TIGR00205"/>
    </source>
</evidence>
<evidence type="ECO:0000313" key="8">
    <source>
        <dbReference type="Proteomes" id="UP000017148"/>
    </source>
</evidence>
<keyword evidence="7" id="KW-0282">Flagellum</keyword>
<dbReference type="RefSeq" id="WP_022636813.1">
    <property type="nucleotide sequence ID" value="NZ_ASJR01000010.1"/>
</dbReference>
<dbReference type="PANTHER" id="PTHR34653">
    <property type="match status" value="1"/>
</dbReference>
<dbReference type="GO" id="GO:0071973">
    <property type="term" value="P:bacterial-type flagellum-dependent cell motility"/>
    <property type="evidence" value="ECO:0007669"/>
    <property type="project" value="InterPro"/>
</dbReference>